<keyword evidence="8 10" id="KW-0012">Acyltransferase</keyword>
<feature type="transmembrane region" description="Helical" evidence="10">
    <location>
        <begin position="180"/>
        <end position="201"/>
    </location>
</feature>
<dbReference type="PROSITE" id="PS50216">
    <property type="entry name" value="DHHC"/>
    <property type="match status" value="1"/>
</dbReference>
<keyword evidence="5 10" id="KW-0472">Membrane</keyword>
<evidence type="ECO:0000256" key="2">
    <source>
        <dbReference type="ARBA" id="ARBA00022679"/>
    </source>
</evidence>
<keyword evidence="13" id="KW-1185">Reference proteome</keyword>
<comment type="catalytic activity">
    <reaction evidence="9 10">
        <text>L-cysteinyl-[protein] + hexadecanoyl-CoA = S-hexadecanoyl-L-cysteinyl-[protein] + CoA</text>
        <dbReference type="Rhea" id="RHEA:36683"/>
        <dbReference type="Rhea" id="RHEA-COMP:10131"/>
        <dbReference type="Rhea" id="RHEA-COMP:11032"/>
        <dbReference type="ChEBI" id="CHEBI:29950"/>
        <dbReference type="ChEBI" id="CHEBI:57287"/>
        <dbReference type="ChEBI" id="CHEBI:57379"/>
        <dbReference type="ChEBI" id="CHEBI:74151"/>
        <dbReference type="EC" id="2.3.1.225"/>
    </reaction>
</comment>
<reference evidence="12 13" key="1">
    <citation type="submission" date="2017-12" db="EMBL/GenBank/DDBJ databases">
        <title>Sequencing, de novo assembly and annotation of complete genome of a new Thraustochytrid species, strain FCC1311.</title>
        <authorList>
            <person name="Sedici K."/>
            <person name="Godart F."/>
            <person name="Aiese Cigliano R."/>
            <person name="Sanseverino W."/>
            <person name="Barakat M."/>
            <person name="Ortet P."/>
            <person name="Marechal E."/>
            <person name="Cagnac O."/>
            <person name="Amato A."/>
        </authorList>
    </citation>
    <scope>NUCLEOTIDE SEQUENCE [LARGE SCALE GENOMIC DNA]</scope>
</reference>
<feature type="transmembrane region" description="Helical" evidence="10">
    <location>
        <begin position="135"/>
        <end position="160"/>
    </location>
</feature>
<name>A0A2R5GSK6_9STRA</name>
<accession>A0A2R5GSK6</accession>
<feature type="domain" description="Palmitoyltransferase DHHC" evidence="11">
    <location>
        <begin position="101"/>
        <end position="199"/>
    </location>
</feature>
<dbReference type="GO" id="GO:0005794">
    <property type="term" value="C:Golgi apparatus"/>
    <property type="evidence" value="ECO:0007669"/>
    <property type="project" value="TreeGrafter"/>
</dbReference>
<gene>
    <name evidence="12" type="ORF">FCC1311_097982</name>
</gene>
<dbReference type="InterPro" id="IPR001594">
    <property type="entry name" value="Palmitoyltrfase_DHHC"/>
</dbReference>
<proteinExistence type="inferred from homology"/>
<dbReference type="GO" id="GO:0006612">
    <property type="term" value="P:protein targeting to membrane"/>
    <property type="evidence" value="ECO:0007669"/>
    <property type="project" value="TreeGrafter"/>
</dbReference>
<dbReference type="EC" id="2.3.1.225" evidence="10"/>
<dbReference type="EMBL" id="BEYU01000162">
    <property type="protein sequence ID" value="GBG33575.1"/>
    <property type="molecule type" value="Genomic_DNA"/>
</dbReference>
<dbReference type="InParanoid" id="A0A2R5GSK6"/>
<dbReference type="InterPro" id="IPR039859">
    <property type="entry name" value="PFA4/ZDH16/20/ERF2-like"/>
</dbReference>
<dbReference type="PANTHER" id="PTHR22883">
    <property type="entry name" value="ZINC FINGER DHHC DOMAIN CONTAINING PROTEIN"/>
    <property type="match status" value="1"/>
</dbReference>
<evidence type="ECO:0000256" key="6">
    <source>
        <dbReference type="ARBA" id="ARBA00023139"/>
    </source>
</evidence>
<evidence type="ECO:0000256" key="7">
    <source>
        <dbReference type="ARBA" id="ARBA00023288"/>
    </source>
</evidence>
<keyword evidence="6" id="KW-0564">Palmitate</keyword>
<comment type="subcellular location">
    <subcellularLocation>
        <location evidence="1">Endomembrane system</location>
        <topology evidence="1">Multi-pass membrane protein</topology>
    </subcellularLocation>
</comment>
<dbReference type="Proteomes" id="UP000241890">
    <property type="component" value="Unassembled WGS sequence"/>
</dbReference>
<comment type="caution">
    <text evidence="12">The sequence shown here is derived from an EMBL/GenBank/DDBJ whole genome shotgun (WGS) entry which is preliminary data.</text>
</comment>
<evidence type="ECO:0000313" key="13">
    <source>
        <dbReference type="Proteomes" id="UP000241890"/>
    </source>
</evidence>
<protein>
    <recommendedName>
        <fullName evidence="10">Palmitoyltransferase</fullName>
        <ecNumber evidence="10">2.3.1.225</ecNumber>
    </recommendedName>
</protein>
<keyword evidence="7" id="KW-0449">Lipoprotein</keyword>
<keyword evidence="4 10" id="KW-1133">Transmembrane helix</keyword>
<evidence type="ECO:0000256" key="8">
    <source>
        <dbReference type="ARBA" id="ARBA00023315"/>
    </source>
</evidence>
<evidence type="ECO:0000256" key="1">
    <source>
        <dbReference type="ARBA" id="ARBA00004127"/>
    </source>
</evidence>
<evidence type="ECO:0000256" key="10">
    <source>
        <dbReference type="RuleBase" id="RU079119"/>
    </source>
</evidence>
<comment type="domain">
    <text evidence="10">The DHHC domain is required for palmitoyltransferase activity.</text>
</comment>
<evidence type="ECO:0000256" key="4">
    <source>
        <dbReference type="ARBA" id="ARBA00022989"/>
    </source>
</evidence>
<evidence type="ECO:0000256" key="5">
    <source>
        <dbReference type="ARBA" id="ARBA00023136"/>
    </source>
</evidence>
<sequence>MRRPCCGGTCLVAHTGWDNLTPVTLCMLLIPFSFQAISPIVPVVMIAIVVFTLVDLLLIMFTEPGILPTITYEEYDEQDSTAPVRIVSRIVLDGREYELREFRAKFSRYTGNCIESFDHFCGWTGAVIGKRNYRYFVLFLGLCLLLSIGLAGSCTALLVIKAERNHLTVFKTIEESIPETVLGSYGYLMLFSLFGLLYVSLPFSAAS</sequence>
<dbReference type="Pfam" id="PF01529">
    <property type="entry name" value="DHHC"/>
    <property type="match status" value="1"/>
</dbReference>
<organism evidence="12 13">
    <name type="scientific">Hondaea fermentalgiana</name>
    <dbReference type="NCBI Taxonomy" id="2315210"/>
    <lineage>
        <taxon>Eukaryota</taxon>
        <taxon>Sar</taxon>
        <taxon>Stramenopiles</taxon>
        <taxon>Bigyra</taxon>
        <taxon>Labyrinthulomycetes</taxon>
        <taxon>Thraustochytrida</taxon>
        <taxon>Thraustochytriidae</taxon>
        <taxon>Hondaea</taxon>
    </lineage>
</organism>
<evidence type="ECO:0000256" key="3">
    <source>
        <dbReference type="ARBA" id="ARBA00022692"/>
    </source>
</evidence>
<comment type="similarity">
    <text evidence="10">Belongs to the DHHC palmitoyltransferase family.</text>
</comment>
<keyword evidence="2 10" id="KW-0808">Transferase</keyword>
<dbReference type="GO" id="GO:0005783">
    <property type="term" value="C:endoplasmic reticulum"/>
    <property type="evidence" value="ECO:0007669"/>
    <property type="project" value="TreeGrafter"/>
</dbReference>
<feature type="transmembrane region" description="Helical" evidence="10">
    <location>
        <begin position="37"/>
        <end position="61"/>
    </location>
</feature>
<keyword evidence="3 10" id="KW-0812">Transmembrane</keyword>
<evidence type="ECO:0000313" key="12">
    <source>
        <dbReference type="EMBL" id="GBG33575.1"/>
    </source>
</evidence>
<evidence type="ECO:0000256" key="9">
    <source>
        <dbReference type="ARBA" id="ARBA00048048"/>
    </source>
</evidence>
<evidence type="ECO:0000259" key="11">
    <source>
        <dbReference type="Pfam" id="PF01529"/>
    </source>
</evidence>
<dbReference type="PANTHER" id="PTHR22883:SF43">
    <property type="entry name" value="PALMITOYLTRANSFERASE APP"/>
    <property type="match status" value="1"/>
</dbReference>
<dbReference type="GO" id="GO:0019706">
    <property type="term" value="F:protein-cysteine S-palmitoyltransferase activity"/>
    <property type="evidence" value="ECO:0007669"/>
    <property type="project" value="UniProtKB-EC"/>
</dbReference>
<dbReference type="AlphaFoldDB" id="A0A2R5GSK6"/>